<organism evidence="4 5">
    <name type="scientific">Nostoc flagelliforme FACHB-838</name>
    <dbReference type="NCBI Taxonomy" id="2692904"/>
    <lineage>
        <taxon>Bacteria</taxon>
        <taxon>Bacillati</taxon>
        <taxon>Cyanobacteriota</taxon>
        <taxon>Cyanophyceae</taxon>
        <taxon>Nostocales</taxon>
        <taxon>Nostocaceae</taxon>
        <taxon>Nostoc</taxon>
    </lineage>
</organism>
<keyword evidence="1 2" id="KW-0597">Phosphoprotein</keyword>
<feature type="modified residue" description="4-aspartylphosphate" evidence="2">
    <location>
        <position position="64"/>
    </location>
</feature>
<comment type="caution">
    <text evidence="4">The sequence shown here is derived from an EMBL/GenBank/DDBJ whole genome shotgun (WGS) entry which is preliminary data.</text>
</comment>
<dbReference type="PROSITE" id="PS50110">
    <property type="entry name" value="RESPONSE_REGULATORY"/>
    <property type="match status" value="1"/>
</dbReference>
<dbReference type="Gene3D" id="3.40.50.2300">
    <property type="match status" value="1"/>
</dbReference>
<dbReference type="Pfam" id="PF00072">
    <property type="entry name" value="Response_reg"/>
    <property type="match status" value="1"/>
</dbReference>
<dbReference type="InterPro" id="IPR001789">
    <property type="entry name" value="Sig_transdc_resp-reg_receiver"/>
</dbReference>
<reference evidence="4 5" key="1">
    <citation type="journal article" date="2020" name="ISME J.">
        <title>Comparative genomics reveals insights into cyanobacterial evolution and habitat adaptation.</title>
        <authorList>
            <person name="Chen M.Y."/>
            <person name="Teng W.K."/>
            <person name="Zhao L."/>
            <person name="Hu C.X."/>
            <person name="Zhou Y.K."/>
            <person name="Han B.P."/>
            <person name="Song L.R."/>
            <person name="Shu W.S."/>
        </authorList>
    </citation>
    <scope>NUCLEOTIDE SEQUENCE [LARGE SCALE GENOMIC DNA]</scope>
    <source>
        <strain evidence="4 5">FACHB-838</strain>
    </source>
</reference>
<proteinExistence type="predicted"/>
<accession>A0ABR8E0N6</accession>
<feature type="domain" description="Response regulatory" evidence="3">
    <location>
        <begin position="15"/>
        <end position="130"/>
    </location>
</feature>
<evidence type="ECO:0000313" key="5">
    <source>
        <dbReference type="Proteomes" id="UP000623440"/>
    </source>
</evidence>
<dbReference type="InterPro" id="IPR011006">
    <property type="entry name" value="CheY-like_superfamily"/>
</dbReference>
<keyword evidence="5" id="KW-1185">Reference proteome</keyword>
<gene>
    <name evidence="4" type="ORF">H6G97_39810</name>
</gene>
<dbReference type="InterPro" id="IPR050595">
    <property type="entry name" value="Bact_response_regulator"/>
</dbReference>
<evidence type="ECO:0000256" key="2">
    <source>
        <dbReference type="PROSITE-ProRule" id="PRU00169"/>
    </source>
</evidence>
<evidence type="ECO:0000256" key="1">
    <source>
        <dbReference type="ARBA" id="ARBA00022553"/>
    </source>
</evidence>
<dbReference type="PANTHER" id="PTHR44591:SF18">
    <property type="entry name" value="REGULATORY PROTEIN"/>
    <property type="match status" value="1"/>
</dbReference>
<sequence length="136" mass="15546">MSVKKGEKQDNTNKLILVCDDVRDNCFFLQTVLQMEGYEVDIVDSGAATLAYLESTIPDLLLLDVMMPYMDGYEVARRIQNNPILQNLIILFITAHEETFLNQQPDVKVRAVIRKPVEPDVLIEYVLAALLQMHHL</sequence>
<evidence type="ECO:0000259" key="3">
    <source>
        <dbReference type="PROSITE" id="PS50110"/>
    </source>
</evidence>
<name>A0ABR8E0N6_9NOSO</name>
<dbReference type="PANTHER" id="PTHR44591">
    <property type="entry name" value="STRESS RESPONSE REGULATOR PROTEIN 1"/>
    <property type="match status" value="1"/>
</dbReference>
<dbReference type="EMBL" id="JACJSI010000249">
    <property type="protein sequence ID" value="MBD2535231.1"/>
    <property type="molecule type" value="Genomic_DNA"/>
</dbReference>
<dbReference type="Proteomes" id="UP000623440">
    <property type="component" value="Unassembled WGS sequence"/>
</dbReference>
<dbReference type="SMART" id="SM00448">
    <property type="entry name" value="REC"/>
    <property type="match status" value="1"/>
</dbReference>
<protein>
    <submittedName>
        <fullName evidence="4">Response regulator</fullName>
    </submittedName>
</protein>
<evidence type="ECO:0000313" key="4">
    <source>
        <dbReference type="EMBL" id="MBD2535231.1"/>
    </source>
</evidence>
<dbReference type="SUPFAM" id="SSF52172">
    <property type="entry name" value="CheY-like"/>
    <property type="match status" value="1"/>
</dbReference>